<dbReference type="InterPro" id="IPR032694">
    <property type="entry name" value="CopC/D"/>
</dbReference>
<protein>
    <submittedName>
        <fullName evidence="6">Copper resistance protein CopC</fullName>
    </submittedName>
</protein>
<comment type="caution">
    <text evidence="6">The sequence shown here is derived from an EMBL/GenBank/DDBJ whole genome shotgun (WGS) entry which is preliminary data.</text>
</comment>
<dbReference type="Pfam" id="PF04234">
    <property type="entry name" value="CopC"/>
    <property type="match status" value="1"/>
</dbReference>
<dbReference type="SUPFAM" id="SSF81296">
    <property type="entry name" value="E set domains"/>
    <property type="match status" value="1"/>
</dbReference>
<dbReference type="GO" id="GO:0005886">
    <property type="term" value="C:plasma membrane"/>
    <property type="evidence" value="ECO:0007669"/>
    <property type="project" value="TreeGrafter"/>
</dbReference>
<organism evidence="6 7">
    <name type="scientific">Paraburkholderia fungorum</name>
    <dbReference type="NCBI Taxonomy" id="134537"/>
    <lineage>
        <taxon>Bacteria</taxon>
        <taxon>Pseudomonadati</taxon>
        <taxon>Pseudomonadota</taxon>
        <taxon>Betaproteobacteria</taxon>
        <taxon>Burkholderiales</taxon>
        <taxon>Burkholderiaceae</taxon>
        <taxon>Paraburkholderia</taxon>
    </lineage>
</organism>
<keyword evidence="3" id="KW-0732">Signal</keyword>
<evidence type="ECO:0000313" key="7">
    <source>
        <dbReference type="Proteomes" id="UP000283709"/>
    </source>
</evidence>
<dbReference type="RefSeq" id="WP_120347351.1">
    <property type="nucleotide sequence ID" value="NZ_MCAS01000034.1"/>
</dbReference>
<dbReference type="Proteomes" id="UP000283709">
    <property type="component" value="Unassembled WGS sequence"/>
</dbReference>
<sequence length="124" mass="13123">MKVRIRTQLLHVIAFAAVGFAPVYGFAHGKLESAVPAAGSSVNSAPQTLRLTFNEDLEGAFSTVKVADSTGAIVSQEKGRVDPANPRVLTLAVPKVAPGAYEVRWAVMTLDGHKANGTYAFQVK</sequence>
<keyword evidence="4" id="KW-0186">Copper</keyword>
<dbReference type="GO" id="GO:0006825">
    <property type="term" value="P:copper ion transport"/>
    <property type="evidence" value="ECO:0007669"/>
    <property type="project" value="InterPro"/>
</dbReference>
<dbReference type="Gene3D" id="2.60.40.1220">
    <property type="match status" value="1"/>
</dbReference>
<evidence type="ECO:0000313" key="6">
    <source>
        <dbReference type="EMBL" id="RKF38343.1"/>
    </source>
</evidence>
<dbReference type="InterPro" id="IPR014756">
    <property type="entry name" value="Ig_E-set"/>
</dbReference>
<dbReference type="EMBL" id="MCAS01000034">
    <property type="protein sequence ID" value="RKF38343.1"/>
    <property type="molecule type" value="Genomic_DNA"/>
</dbReference>
<dbReference type="GO" id="GO:0046688">
    <property type="term" value="P:response to copper ion"/>
    <property type="evidence" value="ECO:0007669"/>
    <property type="project" value="InterPro"/>
</dbReference>
<dbReference type="InterPro" id="IPR014755">
    <property type="entry name" value="Cu-Rt/internalin_Ig-like"/>
</dbReference>
<keyword evidence="2" id="KW-0479">Metal-binding</keyword>
<dbReference type="GO" id="GO:0030313">
    <property type="term" value="C:cell envelope"/>
    <property type="evidence" value="ECO:0007669"/>
    <property type="project" value="UniProtKB-SubCell"/>
</dbReference>
<evidence type="ECO:0000256" key="3">
    <source>
        <dbReference type="ARBA" id="ARBA00022729"/>
    </source>
</evidence>
<dbReference type="PANTHER" id="PTHR34820">
    <property type="entry name" value="INNER MEMBRANE PROTEIN YEBZ"/>
    <property type="match status" value="1"/>
</dbReference>
<dbReference type="GO" id="GO:0042597">
    <property type="term" value="C:periplasmic space"/>
    <property type="evidence" value="ECO:0007669"/>
    <property type="project" value="InterPro"/>
</dbReference>
<dbReference type="GO" id="GO:0005507">
    <property type="term" value="F:copper ion binding"/>
    <property type="evidence" value="ECO:0007669"/>
    <property type="project" value="InterPro"/>
</dbReference>
<evidence type="ECO:0000256" key="1">
    <source>
        <dbReference type="ARBA" id="ARBA00004196"/>
    </source>
</evidence>
<dbReference type="InterPro" id="IPR007348">
    <property type="entry name" value="CopC_dom"/>
</dbReference>
<name>A0A420FZJ2_9BURK</name>
<evidence type="ECO:0000256" key="4">
    <source>
        <dbReference type="ARBA" id="ARBA00023008"/>
    </source>
</evidence>
<dbReference type="OrthoDB" id="9796814at2"/>
<proteinExistence type="predicted"/>
<dbReference type="PANTHER" id="PTHR34820:SF4">
    <property type="entry name" value="INNER MEMBRANE PROTEIN YEBZ"/>
    <property type="match status" value="1"/>
</dbReference>
<evidence type="ECO:0000259" key="5">
    <source>
        <dbReference type="Pfam" id="PF04234"/>
    </source>
</evidence>
<evidence type="ECO:0000256" key="2">
    <source>
        <dbReference type="ARBA" id="ARBA00022723"/>
    </source>
</evidence>
<dbReference type="AlphaFoldDB" id="A0A420FZJ2"/>
<comment type="subcellular location">
    <subcellularLocation>
        <location evidence="1">Cell envelope</location>
    </subcellularLocation>
</comment>
<reference evidence="6 7" key="1">
    <citation type="submission" date="2016-07" db="EMBL/GenBank/DDBJ databases">
        <title>Genome analysis of Burkholderia fungorum ES3-20.</title>
        <authorList>
            <person name="Xu D."/>
            <person name="Yao R."/>
            <person name="Zheng S."/>
        </authorList>
    </citation>
    <scope>NUCLEOTIDE SEQUENCE [LARGE SCALE GENOMIC DNA]</scope>
    <source>
        <strain evidence="6 7">ES3-20</strain>
    </source>
</reference>
<accession>A0A420FZJ2</accession>
<feature type="domain" description="CopC" evidence="5">
    <location>
        <begin position="28"/>
        <end position="123"/>
    </location>
</feature>
<gene>
    <name evidence="6" type="ORF">BCY88_07820</name>
</gene>